<dbReference type="SUPFAM" id="SSF51445">
    <property type="entry name" value="(Trans)glycosidases"/>
    <property type="match status" value="1"/>
</dbReference>
<evidence type="ECO:0000256" key="2">
    <source>
        <dbReference type="ARBA" id="ARBA00005336"/>
    </source>
</evidence>
<name>A0ABY6DCS8_9RHOB</name>
<evidence type="ECO:0000259" key="6">
    <source>
        <dbReference type="Pfam" id="PF00933"/>
    </source>
</evidence>
<evidence type="ECO:0000256" key="4">
    <source>
        <dbReference type="ARBA" id="ARBA00022801"/>
    </source>
</evidence>
<keyword evidence="4 7" id="KW-0378">Hydrolase</keyword>
<dbReference type="InterPro" id="IPR017853">
    <property type="entry name" value="GH"/>
</dbReference>
<evidence type="ECO:0000256" key="1">
    <source>
        <dbReference type="ARBA" id="ARBA00001231"/>
    </source>
</evidence>
<dbReference type="InterPro" id="IPR050226">
    <property type="entry name" value="NagZ_Beta-hexosaminidase"/>
</dbReference>
<organism evidence="7 8">
    <name type="scientific">Roseovarius pelagicus</name>
    <dbReference type="NCBI Taxonomy" id="2980108"/>
    <lineage>
        <taxon>Bacteria</taxon>
        <taxon>Pseudomonadati</taxon>
        <taxon>Pseudomonadota</taxon>
        <taxon>Alphaproteobacteria</taxon>
        <taxon>Rhodobacterales</taxon>
        <taxon>Roseobacteraceae</taxon>
        <taxon>Roseovarius</taxon>
    </lineage>
</organism>
<dbReference type="GO" id="GO:0004563">
    <property type="term" value="F:beta-N-acetylhexosaminidase activity"/>
    <property type="evidence" value="ECO:0007669"/>
    <property type="project" value="UniProtKB-EC"/>
</dbReference>
<dbReference type="NCBIfam" id="NF003740">
    <property type="entry name" value="PRK05337.1"/>
    <property type="match status" value="1"/>
</dbReference>
<feature type="domain" description="Glycoside hydrolase family 3 N-terminal" evidence="6">
    <location>
        <begin position="25"/>
        <end position="296"/>
    </location>
</feature>
<reference evidence="7" key="1">
    <citation type="submission" date="2022-10" db="EMBL/GenBank/DDBJ databases">
        <title>Roseovarius pelagicus sp. nov., isolated from Arctic seawater.</title>
        <authorList>
            <person name="Hong Y.W."/>
            <person name="Hwang C.Y."/>
        </authorList>
    </citation>
    <scope>NUCLEOTIDE SEQUENCE</scope>
    <source>
        <strain evidence="7">HL-MP18</strain>
    </source>
</reference>
<evidence type="ECO:0000313" key="8">
    <source>
        <dbReference type="Proteomes" id="UP001064087"/>
    </source>
</evidence>
<dbReference type="InterPro" id="IPR019800">
    <property type="entry name" value="Glyco_hydro_3_AS"/>
</dbReference>
<comment type="catalytic activity">
    <reaction evidence="1">
        <text>Hydrolysis of terminal non-reducing N-acetyl-D-hexosamine residues in N-acetyl-beta-D-hexosaminides.</text>
        <dbReference type="EC" id="3.2.1.52"/>
    </reaction>
</comment>
<dbReference type="RefSeq" id="WP_263047989.1">
    <property type="nucleotide sequence ID" value="NZ_CP106738.1"/>
</dbReference>
<sequence length="342" mass="36877">MHPGCYPVRAWGATILDATGYRLSPEEKSFFAQVDPFGFILFARNIDTPDQVRALCDEMRSAVARDVPITIDQEGGRVQRLRSPTWREWLPPQTLIERAGGQAAEALYLQYRIIASELYALGIDSNCAPLVDVAVPATHAFLRDRCYGTEPGIVALIGRAVADGLLDGGVLPVLKHIPGHGRAQADSHLDLPVVSASQTELIDCDFAPFKALNDLPMGMTAHLVYDAIDPRPATTSPVMMQLIRDEIGFDGLIMTDDITMKALTGTLPEITRASLAAGCDVVLCCNASLEDRRAVADAAGHMTQRGQRRAEAALKARKSPDEVDIPALEATLAAMIAGQGHV</sequence>
<accession>A0ABY6DCS8</accession>
<keyword evidence="5 7" id="KW-0326">Glycosidase</keyword>
<dbReference type="Proteomes" id="UP001064087">
    <property type="component" value="Chromosome"/>
</dbReference>
<evidence type="ECO:0000256" key="3">
    <source>
        <dbReference type="ARBA" id="ARBA00012663"/>
    </source>
</evidence>
<dbReference type="InterPro" id="IPR001764">
    <property type="entry name" value="Glyco_hydro_3_N"/>
</dbReference>
<evidence type="ECO:0000313" key="7">
    <source>
        <dbReference type="EMBL" id="UXX83370.1"/>
    </source>
</evidence>
<comment type="similarity">
    <text evidence="2">Belongs to the glycosyl hydrolase 3 family.</text>
</comment>
<gene>
    <name evidence="7" type="primary">nagZ</name>
    <name evidence="7" type="ORF">N7U68_01400</name>
</gene>
<dbReference type="PANTHER" id="PTHR30480">
    <property type="entry name" value="BETA-HEXOSAMINIDASE-RELATED"/>
    <property type="match status" value="1"/>
</dbReference>
<dbReference type="Gene3D" id="3.20.20.300">
    <property type="entry name" value="Glycoside hydrolase, family 3, N-terminal domain"/>
    <property type="match status" value="1"/>
</dbReference>
<protein>
    <recommendedName>
        <fullName evidence="3">beta-N-acetylhexosaminidase</fullName>
        <ecNumber evidence="3">3.2.1.52</ecNumber>
    </recommendedName>
</protein>
<dbReference type="EMBL" id="CP106738">
    <property type="protein sequence ID" value="UXX83370.1"/>
    <property type="molecule type" value="Genomic_DNA"/>
</dbReference>
<dbReference type="Pfam" id="PF00933">
    <property type="entry name" value="Glyco_hydro_3"/>
    <property type="match status" value="1"/>
</dbReference>
<keyword evidence="8" id="KW-1185">Reference proteome</keyword>
<dbReference type="EC" id="3.2.1.52" evidence="3"/>
<proteinExistence type="inferred from homology"/>
<dbReference type="PROSITE" id="PS00775">
    <property type="entry name" value="GLYCOSYL_HYDROL_F3"/>
    <property type="match status" value="1"/>
</dbReference>
<dbReference type="PANTHER" id="PTHR30480:SF13">
    <property type="entry name" value="BETA-HEXOSAMINIDASE"/>
    <property type="match status" value="1"/>
</dbReference>
<dbReference type="InterPro" id="IPR036962">
    <property type="entry name" value="Glyco_hydro_3_N_sf"/>
</dbReference>
<evidence type="ECO:0000256" key="5">
    <source>
        <dbReference type="ARBA" id="ARBA00023295"/>
    </source>
</evidence>